<dbReference type="SUPFAM" id="SSF64518">
    <property type="entry name" value="Phase 1 flagellin"/>
    <property type="match status" value="2"/>
</dbReference>
<dbReference type="InterPro" id="IPR001492">
    <property type="entry name" value="Flagellin"/>
</dbReference>
<evidence type="ECO:0000256" key="5">
    <source>
        <dbReference type="RuleBase" id="RU362073"/>
    </source>
</evidence>
<evidence type="ECO:0000259" key="8">
    <source>
        <dbReference type="Pfam" id="PF08884"/>
    </source>
</evidence>
<reference evidence="9" key="1">
    <citation type="journal article" date="2023" name="J Glob Antimicrob Resist">
        <title>Emergence of NDM-1 and KPC-3 carbapenemases in Kluyvera cryocrescens: Investigating genetic heterogeneity and acquisition routes of blaNDM-1 in Enterobacterales species in Portugal.</title>
        <authorList>
            <person name="Loiodice M."/>
            <person name="Ribeiro M."/>
            <person name="Peixe L."/>
            <person name="Novais A."/>
        </authorList>
    </citation>
    <scope>NUCLEOTIDE SEQUENCE</scope>
    <source>
        <strain evidence="9">K629</strain>
    </source>
</reference>
<organism evidence="9 10">
    <name type="scientific">Kluyvera cryocrescens</name>
    <name type="common">Kluyvera citrophila</name>
    <dbReference type="NCBI Taxonomy" id="580"/>
    <lineage>
        <taxon>Bacteria</taxon>
        <taxon>Pseudomonadati</taxon>
        <taxon>Pseudomonadota</taxon>
        <taxon>Gammaproteobacteria</taxon>
        <taxon>Enterobacterales</taxon>
        <taxon>Enterobacteriaceae</taxon>
        <taxon>Kluyvera</taxon>
    </lineage>
</organism>
<evidence type="ECO:0000259" key="6">
    <source>
        <dbReference type="Pfam" id="PF00669"/>
    </source>
</evidence>
<keyword evidence="9" id="KW-0282">Flagellum</keyword>
<feature type="domain" description="Flagellin D3" evidence="8">
    <location>
        <begin position="348"/>
        <end position="417"/>
    </location>
</feature>
<comment type="function">
    <text evidence="1 5">Flagellin is the subunit protein which polymerizes to form the filaments of bacterial flagella.</text>
</comment>
<dbReference type="RefSeq" id="WP_318242417.1">
    <property type="nucleotide sequence ID" value="NZ_JAUEQX010000006.1"/>
</dbReference>
<comment type="subcellular location">
    <subcellularLocation>
        <location evidence="5">Secreted</location>
    </subcellularLocation>
    <subcellularLocation>
        <location evidence="5">Bacterial flagellum</location>
    </subcellularLocation>
</comment>
<dbReference type="Pfam" id="PF08884">
    <property type="entry name" value="Flagellin_D3"/>
    <property type="match status" value="1"/>
</dbReference>
<dbReference type="Gene3D" id="6.10.280.190">
    <property type="match status" value="1"/>
</dbReference>
<dbReference type="NCBIfam" id="NF005953">
    <property type="entry name" value="PRK08026.1"/>
    <property type="match status" value="1"/>
</dbReference>
<dbReference type="Gene3D" id="1.20.1330.10">
    <property type="entry name" value="f41 fragment of flagellin, N-terminal domain"/>
    <property type="match status" value="2"/>
</dbReference>
<evidence type="ECO:0000256" key="1">
    <source>
        <dbReference type="ARBA" id="ARBA00002270"/>
    </source>
</evidence>
<proteinExistence type="inferred from homology"/>
<feature type="domain" description="Flagellin C-terminal" evidence="7">
    <location>
        <begin position="502"/>
        <end position="587"/>
    </location>
</feature>
<evidence type="ECO:0000313" key="9">
    <source>
        <dbReference type="EMBL" id="MDW3776727.1"/>
    </source>
</evidence>
<dbReference type="PANTHER" id="PTHR42792:SF2">
    <property type="entry name" value="FLAGELLIN"/>
    <property type="match status" value="1"/>
</dbReference>
<dbReference type="PRINTS" id="PR00207">
    <property type="entry name" value="FLAGELLIN"/>
</dbReference>
<dbReference type="InterPro" id="IPR046358">
    <property type="entry name" value="Flagellin_C"/>
</dbReference>
<dbReference type="Pfam" id="PF00669">
    <property type="entry name" value="Flagellin_N"/>
    <property type="match status" value="1"/>
</dbReference>
<evidence type="ECO:0000256" key="2">
    <source>
        <dbReference type="ARBA" id="ARBA00005709"/>
    </source>
</evidence>
<comment type="caution">
    <text evidence="9">The sequence shown here is derived from an EMBL/GenBank/DDBJ whole genome shotgun (WGS) entry which is preliminary data.</text>
</comment>
<name>A0AAW9C4X3_KLUCR</name>
<keyword evidence="4 5" id="KW-0975">Bacterial flagellum</keyword>
<dbReference type="Proteomes" id="UP001276300">
    <property type="component" value="Unassembled WGS sequence"/>
</dbReference>
<dbReference type="Gene3D" id="2.60.40.4390">
    <property type="match status" value="1"/>
</dbReference>
<keyword evidence="9" id="KW-0966">Cell projection</keyword>
<accession>A0AAW9C4X3</accession>
<dbReference type="EMBL" id="JAUEQX010000006">
    <property type="protein sequence ID" value="MDW3776727.1"/>
    <property type="molecule type" value="Genomic_DNA"/>
</dbReference>
<dbReference type="GO" id="GO:0005576">
    <property type="term" value="C:extracellular region"/>
    <property type="evidence" value="ECO:0007669"/>
    <property type="project" value="UniProtKB-SubCell"/>
</dbReference>
<dbReference type="PANTHER" id="PTHR42792">
    <property type="entry name" value="FLAGELLIN"/>
    <property type="match status" value="1"/>
</dbReference>
<evidence type="ECO:0000256" key="4">
    <source>
        <dbReference type="ARBA" id="ARBA00023143"/>
    </source>
</evidence>
<dbReference type="InterPro" id="IPR042187">
    <property type="entry name" value="Flagellin_C_sub2"/>
</dbReference>
<dbReference type="Gene3D" id="6.10.10.10">
    <property type="entry name" value="Flagellar export chaperone, C-terminal domain"/>
    <property type="match status" value="1"/>
</dbReference>
<keyword evidence="9" id="KW-0969">Cilium</keyword>
<comment type="similarity">
    <text evidence="2 5">Belongs to the bacterial flagellin family.</text>
</comment>
<evidence type="ECO:0000313" key="10">
    <source>
        <dbReference type="Proteomes" id="UP001276300"/>
    </source>
</evidence>
<gene>
    <name evidence="9" type="ORF">QWU01_07865</name>
</gene>
<sequence>MAQVINTNSLSLITQNNINKNQSALSSSIERLSSGLRINSAKDDAAGQAIANRFTSNIKGLTQAARNANDGISVAQTTEGALSEINNNLQRVRELTVQATTGTNSKSDLSSIQDEIKSRLSEIDRVSGQTQFNGVNVLAKDGSMKIQVGANDGETISIDLKAINSAVLGLSGFDVNKTISSSDLATTATTQLKAADSKVSTAKFSYTDTNTAGPMKIAVDNTDADKLYVTDGTNYYAATYDKTSNTLKYDSKTAAAGIDNTKATDATAGQDISVGGGVSLHTQDVVGFTDANTATQPDLFMDKAGKYYAKLSDGSYRNATVNASSGSVSYSSAAADKVGGVAVDYSSAATTGITGAAGDETVSGLIKDSNGNYFVSVSGGTGTAAAGMYAATVNATTGAVTLASTTAGTPTGTQTPVTTVGEPEGLSSKLTEIDTPSSTPAVNVDLASVTNVKNAQLFALKDGSGYVIKGSDADGKDVMYKATVDTATGKVTQGDQVTTDPLAAVDDAIATVDKFRSSLGAIQNRLDSAITNLNNTTTNLSEAQSRIQDADYATEVSNMSKAQIIQQAGNSVLAKANQVPQQVLSLLQG</sequence>
<evidence type="ECO:0000256" key="3">
    <source>
        <dbReference type="ARBA" id="ARBA00022525"/>
    </source>
</evidence>
<evidence type="ECO:0000259" key="7">
    <source>
        <dbReference type="Pfam" id="PF00700"/>
    </source>
</evidence>
<feature type="domain" description="Flagellin N-terminal" evidence="6">
    <location>
        <begin position="5"/>
        <end position="140"/>
    </location>
</feature>
<protein>
    <recommendedName>
        <fullName evidence="5">Flagellin</fullName>
    </recommendedName>
</protein>
<dbReference type="GO" id="GO:0009288">
    <property type="term" value="C:bacterial-type flagellum"/>
    <property type="evidence" value="ECO:0007669"/>
    <property type="project" value="UniProtKB-SubCell"/>
</dbReference>
<dbReference type="InterPro" id="IPR001029">
    <property type="entry name" value="Flagellin_N"/>
</dbReference>
<dbReference type="AlphaFoldDB" id="A0AAW9C4X3"/>
<keyword evidence="3 5" id="KW-0964">Secreted</keyword>
<dbReference type="InterPro" id="IPR014981">
    <property type="entry name" value="Flagellin_D3"/>
</dbReference>
<dbReference type="GO" id="GO:0005198">
    <property type="term" value="F:structural molecule activity"/>
    <property type="evidence" value="ECO:0007669"/>
    <property type="project" value="UniProtKB-UniRule"/>
</dbReference>
<dbReference type="Pfam" id="PF00700">
    <property type="entry name" value="Flagellin_C"/>
    <property type="match status" value="1"/>
</dbReference>